<protein>
    <submittedName>
        <fullName evidence="1">Uncharacterized protein</fullName>
    </submittedName>
</protein>
<name>A0A0N8NTT7_9CLOT</name>
<dbReference type="RefSeq" id="WP_152967695.1">
    <property type="nucleotide sequence ID" value="NZ_LKET01000021.1"/>
</dbReference>
<dbReference type="AlphaFoldDB" id="A0A0N8NTT7"/>
<evidence type="ECO:0000313" key="1">
    <source>
        <dbReference type="EMBL" id="KPU45744.1"/>
    </source>
</evidence>
<accession>A0A0N8NTT7</accession>
<comment type="caution">
    <text evidence="1">The sequence shown here is derived from an EMBL/GenBank/DDBJ whole genome shotgun (WGS) entry which is preliminary data.</text>
</comment>
<dbReference type="OrthoDB" id="9797083at2"/>
<proteinExistence type="predicted"/>
<organism evidence="1 2">
    <name type="scientific">Oxobacter pfennigii</name>
    <dbReference type="NCBI Taxonomy" id="36849"/>
    <lineage>
        <taxon>Bacteria</taxon>
        <taxon>Bacillati</taxon>
        <taxon>Bacillota</taxon>
        <taxon>Clostridia</taxon>
        <taxon>Eubacteriales</taxon>
        <taxon>Clostridiaceae</taxon>
        <taxon>Oxobacter</taxon>
    </lineage>
</organism>
<sequence>MSAILCSSCGKELEDDNINFCISCGGLFCSDEFDNNSELCQECVKNGCTSLF</sequence>
<gene>
    <name evidence="1" type="ORF">OXPF_09780</name>
</gene>
<reference evidence="1 2" key="1">
    <citation type="submission" date="2015-09" db="EMBL/GenBank/DDBJ databases">
        <title>Genome sequence of Oxobacter pfennigii DSM 3222.</title>
        <authorList>
            <person name="Poehlein A."/>
            <person name="Bengelsdorf F.R."/>
            <person name="Schiel-Bengelsdorf B."/>
            <person name="Duerre P."/>
            <person name="Daniel R."/>
        </authorList>
    </citation>
    <scope>NUCLEOTIDE SEQUENCE [LARGE SCALE GENOMIC DNA]</scope>
    <source>
        <strain evidence="1 2">DSM 3222</strain>
    </source>
</reference>
<dbReference type="STRING" id="36849.OXPF_09780"/>
<keyword evidence="2" id="KW-1185">Reference proteome</keyword>
<dbReference type="EMBL" id="LKET01000021">
    <property type="protein sequence ID" value="KPU45744.1"/>
    <property type="molecule type" value="Genomic_DNA"/>
</dbReference>
<dbReference type="Proteomes" id="UP000050326">
    <property type="component" value="Unassembled WGS sequence"/>
</dbReference>
<evidence type="ECO:0000313" key="2">
    <source>
        <dbReference type="Proteomes" id="UP000050326"/>
    </source>
</evidence>